<keyword evidence="7" id="KW-0594">Phospholipid biosynthesis</keyword>
<keyword evidence="6" id="KW-0067">ATP-binding</keyword>
<comment type="caution">
    <text evidence="10">The sequence shown here is derived from an EMBL/GenBank/DDBJ whole genome shotgun (WGS) entry which is preliminary data.</text>
</comment>
<dbReference type="GO" id="GO:0004143">
    <property type="term" value="F:ATP-dependent diacylglycerol kinase activity"/>
    <property type="evidence" value="ECO:0007669"/>
    <property type="project" value="TreeGrafter"/>
</dbReference>
<dbReference type="GO" id="GO:0005524">
    <property type="term" value="F:ATP binding"/>
    <property type="evidence" value="ECO:0007669"/>
    <property type="project" value="UniProtKB-KW"/>
</dbReference>
<dbReference type="SUPFAM" id="SSF111331">
    <property type="entry name" value="NAD kinase/diacylglycerol kinase-like"/>
    <property type="match status" value="1"/>
</dbReference>
<dbReference type="Pfam" id="PF00781">
    <property type="entry name" value="DAGK_cat"/>
    <property type="match status" value="1"/>
</dbReference>
<comment type="cofactor">
    <cofactor evidence="1">
        <name>Mg(2+)</name>
        <dbReference type="ChEBI" id="CHEBI:18420"/>
    </cofactor>
</comment>
<keyword evidence="7" id="KW-0443">Lipid metabolism</keyword>
<evidence type="ECO:0000259" key="9">
    <source>
        <dbReference type="PROSITE" id="PS50146"/>
    </source>
</evidence>
<dbReference type="InterPro" id="IPR001206">
    <property type="entry name" value="Diacylglycerol_kinase_cat_dom"/>
</dbReference>
<gene>
    <name evidence="10" type="ORF">D3250_02240</name>
</gene>
<evidence type="ECO:0000256" key="3">
    <source>
        <dbReference type="ARBA" id="ARBA00022679"/>
    </source>
</evidence>
<evidence type="ECO:0000256" key="6">
    <source>
        <dbReference type="ARBA" id="ARBA00022840"/>
    </source>
</evidence>
<sequence>MEGAISSVEVTSSADGAGRSARRVLVLLNPGTGRQTWLPSTLKDLRARGGPNLGLVVPDPTDQEEQLREAKAVVEQGVDAVVVFGGDGMVGLGVNLVAQREIPLGIVPTGSGNDFARAADIPRRHAHALHRVLQALTQHELPVRRVDAMRLKVSRARSSQSDTGPSADCIESADVLERNDNPVRVLWVANSVNIGFDAQVNQRANAQRRVPRKLRYLVALAQEVPQFRAVEFVLQLDSGPGVRQKSSLVCIQNGSSIGGGIPLAPRARIDDGWAEVSHIEPLSRAGMVTLFPVLMLRMHRLLKPLTTRQIRHVRVEVPPQVPVFADGEELHSERSSVAVGTVVEATLIPGAVLIVD</sequence>
<dbReference type="Gene3D" id="2.60.200.40">
    <property type="match status" value="1"/>
</dbReference>
<proteinExistence type="inferred from homology"/>
<dbReference type="InterPro" id="IPR050187">
    <property type="entry name" value="Lipid_Phosphate_FormReg"/>
</dbReference>
<evidence type="ECO:0000313" key="11">
    <source>
        <dbReference type="Proteomes" id="UP000266615"/>
    </source>
</evidence>
<evidence type="ECO:0000256" key="7">
    <source>
        <dbReference type="ARBA" id="ARBA00023209"/>
    </source>
</evidence>
<comment type="similarity">
    <text evidence="2">Belongs to the diacylglycerol/lipid kinase family.</text>
</comment>
<organism evidence="10 11">
    <name type="scientific">Nesterenkonia natronophila</name>
    <dbReference type="NCBI Taxonomy" id="2174932"/>
    <lineage>
        <taxon>Bacteria</taxon>
        <taxon>Bacillati</taxon>
        <taxon>Actinomycetota</taxon>
        <taxon>Actinomycetes</taxon>
        <taxon>Micrococcales</taxon>
        <taxon>Micrococcaceae</taxon>
        <taxon>Nesterenkonia</taxon>
    </lineage>
</organism>
<dbReference type="PANTHER" id="PTHR12358">
    <property type="entry name" value="SPHINGOSINE KINASE"/>
    <property type="match status" value="1"/>
</dbReference>
<dbReference type="SMART" id="SM00046">
    <property type="entry name" value="DAGKc"/>
    <property type="match status" value="1"/>
</dbReference>
<name>A0A3A4G354_9MICC</name>
<dbReference type="InterPro" id="IPR016064">
    <property type="entry name" value="NAD/diacylglycerol_kinase_sf"/>
</dbReference>
<dbReference type="GO" id="GO:0008654">
    <property type="term" value="P:phospholipid biosynthetic process"/>
    <property type="evidence" value="ECO:0007669"/>
    <property type="project" value="UniProtKB-KW"/>
</dbReference>
<dbReference type="InterPro" id="IPR017438">
    <property type="entry name" value="ATP-NAD_kinase_N"/>
</dbReference>
<dbReference type="PANTHER" id="PTHR12358:SF106">
    <property type="entry name" value="LIPID KINASE YEGS"/>
    <property type="match status" value="1"/>
</dbReference>
<evidence type="ECO:0000256" key="8">
    <source>
        <dbReference type="ARBA" id="ARBA00023264"/>
    </source>
</evidence>
<keyword evidence="7" id="KW-0444">Lipid biosynthesis</keyword>
<dbReference type="Pfam" id="PF19279">
    <property type="entry name" value="YegS_C"/>
    <property type="match status" value="1"/>
</dbReference>
<feature type="domain" description="DAGKc" evidence="9">
    <location>
        <begin position="19"/>
        <end position="158"/>
    </location>
</feature>
<dbReference type="AlphaFoldDB" id="A0A3A4G354"/>
<dbReference type="GO" id="GO:0005886">
    <property type="term" value="C:plasma membrane"/>
    <property type="evidence" value="ECO:0007669"/>
    <property type="project" value="TreeGrafter"/>
</dbReference>
<protein>
    <recommendedName>
        <fullName evidence="9">DAGKc domain-containing protein</fullName>
    </recommendedName>
</protein>
<evidence type="ECO:0000256" key="4">
    <source>
        <dbReference type="ARBA" id="ARBA00022741"/>
    </source>
</evidence>
<dbReference type="Gene3D" id="3.40.50.10330">
    <property type="entry name" value="Probable inorganic polyphosphate/atp-NAD kinase, domain 1"/>
    <property type="match status" value="1"/>
</dbReference>
<evidence type="ECO:0000256" key="1">
    <source>
        <dbReference type="ARBA" id="ARBA00001946"/>
    </source>
</evidence>
<dbReference type="PROSITE" id="PS50146">
    <property type="entry name" value="DAGK"/>
    <property type="match status" value="1"/>
</dbReference>
<keyword evidence="11" id="KW-1185">Reference proteome</keyword>
<keyword evidence="8" id="KW-1208">Phospholipid metabolism</keyword>
<evidence type="ECO:0000256" key="5">
    <source>
        <dbReference type="ARBA" id="ARBA00022777"/>
    </source>
</evidence>
<reference evidence="10 11" key="1">
    <citation type="submission" date="2018-09" db="EMBL/GenBank/DDBJ databases">
        <title>Nesterenkonia natronophila sp. nov., an alkaliphilic actinobacteriume isolated from a soda lake, and emended description of the genus Nesterenkonia.</title>
        <authorList>
            <person name="Menes R.J."/>
            <person name="Iriarte A."/>
        </authorList>
    </citation>
    <scope>NUCLEOTIDE SEQUENCE [LARGE SCALE GENOMIC DNA]</scope>
    <source>
        <strain evidence="10 11">M8</strain>
    </source>
</reference>
<keyword evidence="4" id="KW-0547">Nucleotide-binding</keyword>
<keyword evidence="3" id="KW-0808">Transferase</keyword>
<accession>A0A3A4G354</accession>
<evidence type="ECO:0000256" key="2">
    <source>
        <dbReference type="ARBA" id="ARBA00005983"/>
    </source>
</evidence>
<dbReference type="EMBL" id="QYZP01000001">
    <property type="protein sequence ID" value="RJN32669.1"/>
    <property type="molecule type" value="Genomic_DNA"/>
</dbReference>
<evidence type="ECO:0000313" key="10">
    <source>
        <dbReference type="EMBL" id="RJN32669.1"/>
    </source>
</evidence>
<keyword evidence="5" id="KW-0418">Kinase</keyword>
<dbReference type="InterPro" id="IPR045540">
    <property type="entry name" value="YegS/DAGK_C"/>
</dbReference>
<dbReference type="Proteomes" id="UP000266615">
    <property type="component" value="Unassembled WGS sequence"/>
</dbReference>